<feature type="domain" description="Multidrug resistance protein MdtA-like barrel-sandwich hybrid" evidence="5">
    <location>
        <begin position="65"/>
        <end position="226"/>
    </location>
</feature>
<dbReference type="Pfam" id="PF25917">
    <property type="entry name" value="BSH_RND"/>
    <property type="match status" value="1"/>
</dbReference>
<evidence type="ECO:0000259" key="7">
    <source>
        <dbReference type="Pfam" id="PF25967"/>
    </source>
</evidence>
<dbReference type="Gene3D" id="2.40.420.20">
    <property type="match status" value="1"/>
</dbReference>
<evidence type="ECO:0000256" key="3">
    <source>
        <dbReference type="ARBA" id="ARBA00022448"/>
    </source>
</evidence>
<dbReference type="SUPFAM" id="SSF111369">
    <property type="entry name" value="HlyD-like secretion proteins"/>
    <property type="match status" value="1"/>
</dbReference>
<sequence>MTPLSFIRRGLVLAVCGLALPLSAARPVRALEAPPLPVVSVVEVAPREIVEQAMISGTLVPRDEVLVAPEIDGLRITELLVEEGDHVEKGQVLARLSREMLDTQIAQNTATIARAEAAIAQGRDGIDQADAAAQEAAQALTRAQTLIKSGNSTEATLEQRVSAARSAAGRLASAKNGLTIAEADLALAKAQRDDLLLRAARTDIKAPVDGIVSRRAARVGATASTSGEALFHLIAHGRIELEGDVTESVLGELKVGAVANVTVDGGVTATGHIRAIYPEVDRASRLGKIRVKLDAGPALHIGSFARGAVEVARHNGNAVPVASLLYGNDNAVSVLVVKDGHVDERKVATGLSAGGFVEITSGLAAGDVIVARAGPFLRTGDAVRIADAVTGTPTP</sequence>
<dbReference type="InterPro" id="IPR058627">
    <property type="entry name" value="MdtA-like_C"/>
</dbReference>
<evidence type="ECO:0000256" key="4">
    <source>
        <dbReference type="SAM" id="SignalP"/>
    </source>
</evidence>
<comment type="caution">
    <text evidence="8">The sequence shown here is derived from an EMBL/GenBank/DDBJ whole genome shotgun (WGS) entry which is preliminary data.</text>
</comment>
<evidence type="ECO:0000313" key="8">
    <source>
        <dbReference type="EMBL" id="MCW6509603.1"/>
    </source>
</evidence>
<dbReference type="Gene3D" id="2.40.30.170">
    <property type="match status" value="1"/>
</dbReference>
<dbReference type="PANTHER" id="PTHR30469">
    <property type="entry name" value="MULTIDRUG RESISTANCE PROTEIN MDTA"/>
    <property type="match status" value="1"/>
</dbReference>
<keyword evidence="9" id="KW-1185">Reference proteome</keyword>
<comment type="similarity">
    <text evidence="2">Belongs to the membrane fusion protein (MFP) (TC 8.A.1) family.</text>
</comment>
<dbReference type="Gene3D" id="1.10.287.470">
    <property type="entry name" value="Helix hairpin bin"/>
    <property type="match status" value="1"/>
</dbReference>
<dbReference type="InterPro" id="IPR058625">
    <property type="entry name" value="MdtA-like_BSH"/>
</dbReference>
<organism evidence="8 9">
    <name type="scientific">Lichenifustis flavocetrariae</name>
    <dbReference type="NCBI Taxonomy" id="2949735"/>
    <lineage>
        <taxon>Bacteria</taxon>
        <taxon>Pseudomonadati</taxon>
        <taxon>Pseudomonadota</taxon>
        <taxon>Alphaproteobacteria</taxon>
        <taxon>Hyphomicrobiales</taxon>
        <taxon>Lichenihabitantaceae</taxon>
        <taxon>Lichenifustis</taxon>
    </lineage>
</organism>
<dbReference type="InterPro" id="IPR058792">
    <property type="entry name" value="Beta-barrel_RND_2"/>
</dbReference>
<dbReference type="Pfam" id="PF25967">
    <property type="entry name" value="RND-MFP_C"/>
    <property type="match status" value="1"/>
</dbReference>
<evidence type="ECO:0000256" key="2">
    <source>
        <dbReference type="ARBA" id="ARBA00009477"/>
    </source>
</evidence>
<dbReference type="Pfam" id="PF25954">
    <property type="entry name" value="Beta-barrel_RND_2"/>
    <property type="match status" value="1"/>
</dbReference>
<evidence type="ECO:0000256" key="1">
    <source>
        <dbReference type="ARBA" id="ARBA00004196"/>
    </source>
</evidence>
<proteinExistence type="inferred from homology"/>
<dbReference type="InterPro" id="IPR006143">
    <property type="entry name" value="RND_pump_MFP"/>
</dbReference>
<dbReference type="Gene3D" id="2.40.50.100">
    <property type="match status" value="1"/>
</dbReference>
<name>A0AA42CJI1_9HYPH</name>
<reference evidence="8" key="1">
    <citation type="submission" date="2022-05" db="EMBL/GenBank/DDBJ databases">
        <authorList>
            <person name="Pankratov T."/>
        </authorList>
    </citation>
    <scope>NUCLEOTIDE SEQUENCE</scope>
    <source>
        <strain evidence="8">BP6-180914</strain>
    </source>
</reference>
<keyword evidence="4" id="KW-0732">Signal</keyword>
<dbReference type="GO" id="GO:0015562">
    <property type="term" value="F:efflux transmembrane transporter activity"/>
    <property type="evidence" value="ECO:0007669"/>
    <property type="project" value="TreeGrafter"/>
</dbReference>
<dbReference type="EMBL" id="JAMOIM010000010">
    <property type="protein sequence ID" value="MCW6509603.1"/>
    <property type="molecule type" value="Genomic_DNA"/>
</dbReference>
<dbReference type="PANTHER" id="PTHR30469:SF15">
    <property type="entry name" value="HLYD FAMILY OF SECRETION PROTEINS"/>
    <property type="match status" value="1"/>
</dbReference>
<feature type="signal peptide" evidence="4">
    <location>
        <begin position="1"/>
        <end position="24"/>
    </location>
</feature>
<dbReference type="AlphaFoldDB" id="A0AA42CJI1"/>
<feature type="chain" id="PRO_5041441290" evidence="4">
    <location>
        <begin position="25"/>
        <end position="395"/>
    </location>
</feature>
<evidence type="ECO:0000313" key="9">
    <source>
        <dbReference type="Proteomes" id="UP001165667"/>
    </source>
</evidence>
<keyword evidence="3" id="KW-0813">Transport</keyword>
<dbReference type="NCBIfam" id="TIGR01730">
    <property type="entry name" value="RND_mfp"/>
    <property type="match status" value="1"/>
</dbReference>
<comment type="subcellular location">
    <subcellularLocation>
        <location evidence="1">Cell envelope</location>
    </subcellularLocation>
</comment>
<evidence type="ECO:0000259" key="6">
    <source>
        <dbReference type="Pfam" id="PF25954"/>
    </source>
</evidence>
<dbReference type="RefSeq" id="WP_282585973.1">
    <property type="nucleotide sequence ID" value="NZ_JAMOIM010000010.1"/>
</dbReference>
<dbReference type="GO" id="GO:1990281">
    <property type="term" value="C:efflux pump complex"/>
    <property type="evidence" value="ECO:0007669"/>
    <property type="project" value="TreeGrafter"/>
</dbReference>
<feature type="domain" description="Multidrug resistance protein MdtA-like C-terminal permuted SH3" evidence="7">
    <location>
        <begin position="319"/>
        <end position="370"/>
    </location>
</feature>
<dbReference type="Proteomes" id="UP001165667">
    <property type="component" value="Unassembled WGS sequence"/>
</dbReference>
<evidence type="ECO:0000259" key="5">
    <source>
        <dbReference type="Pfam" id="PF25917"/>
    </source>
</evidence>
<dbReference type="PRINTS" id="PR01490">
    <property type="entry name" value="RTXTOXIND"/>
</dbReference>
<gene>
    <name evidence="8" type="ORF">M8523_16405</name>
</gene>
<feature type="domain" description="CusB-like beta-barrel" evidence="6">
    <location>
        <begin position="242"/>
        <end position="306"/>
    </location>
</feature>
<accession>A0AA42CJI1</accession>
<protein>
    <submittedName>
        <fullName evidence="8">Efflux RND transporter periplasmic adaptor subunit</fullName>
    </submittedName>
</protein>